<dbReference type="Proteomes" id="UP000059574">
    <property type="component" value="Chromosome"/>
</dbReference>
<feature type="region of interest" description="Disordered" evidence="1">
    <location>
        <begin position="63"/>
        <end position="82"/>
    </location>
</feature>
<gene>
    <name evidence="2" type="ORF">AS189_13335</name>
</gene>
<dbReference type="OrthoDB" id="4950699at2"/>
<dbReference type="RefSeq" id="WP_062289859.1">
    <property type="nucleotide sequence ID" value="NZ_CP013200.1"/>
</dbReference>
<organism evidence="2 3">
    <name type="scientific">Arthrobacter alpinus</name>
    <dbReference type="NCBI Taxonomy" id="656366"/>
    <lineage>
        <taxon>Bacteria</taxon>
        <taxon>Bacillati</taxon>
        <taxon>Actinomycetota</taxon>
        <taxon>Actinomycetes</taxon>
        <taxon>Micrococcales</taxon>
        <taxon>Micrococcaceae</taxon>
        <taxon>Arthrobacter</taxon>
    </lineage>
</organism>
<sequence length="82" mass="9059">MLLQEVWDGLGQETKDWFRQNPGCRVLPRTLVNIVSDGYSGPVMVDQDGMMALSAADLTFLHGQKQSMARPGPAGQTPRERT</sequence>
<evidence type="ECO:0000313" key="2">
    <source>
        <dbReference type="EMBL" id="ALO67304.1"/>
    </source>
</evidence>
<protein>
    <submittedName>
        <fullName evidence="2">Uncharacterized protein</fullName>
    </submittedName>
</protein>
<evidence type="ECO:0000313" key="3">
    <source>
        <dbReference type="Proteomes" id="UP000059574"/>
    </source>
</evidence>
<name>A0A0S2M1B1_9MICC</name>
<dbReference type="EMBL" id="CP013200">
    <property type="protein sequence ID" value="ALO67304.1"/>
    <property type="molecule type" value="Genomic_DNA"/>
</dbReference>
<evidence type="ECO:0000256" key="1">
    <source>
        <dbReference type="SAM" id="MobiDB-lite"/>
    </source>
</evidence>
<accession>A0A0S2M1B1</accession>
<dbReference type="AlphaFoldDB" id="A0A0S2M1B1"/>
<reference evidence="2 3" key="2">
    <citation type="journal article" date="2016" name="J. Biotechnol.">
        <title>Complete genome sequence of Arthrobacter alpinus ERGS4:06, a yellow pigmented bacterium tolerant to cold and radiations isolated from Sikkim Himalaya.</title>
        <authorList>
            <person name="Kumar R."/>
            <person name="Singh D."/>
            <person name="Swarnkar M.K."/>
            <person name="Singh A.K."/>
            <person name="Kumar S."/>
        </authorList>
    </citation>
    <scope>NUCLEOTIDE SEQUENCE [LARGE SCALE GENOMIC DNA]</scope>
    <source>
        <strain evidence="2 3">ERGS4:06</strain>
    </source>
</reference>
<proteinExistence type="predicted"/>
<reference evidence="3" key="1">
    <citation type="submission" date="2015-11" db="EMBL/GenBank/DDBJ databases">
        <authorList>
            <person name="Kumar R."/>
            <person name="Singh D."/>
            <person name="Swarnkar M.K."/>
            <person name="Singh A.K."/>
            <person name="Kumar S."/>
        </authorList>
    </citation>
    <scope>NUCLEOTIDE SEQUENCE [LARGE SCALE GENOMIC DNA]</scope>
    <source>
        <strain evidence="3">ERGS4:06</strain>
    </source>
</reference>